<feature type="transmembrane region" description="Helical" evidence="8">
    <location>
        <begin position="481"/>
        <end position="506"/>
    </location>
</feature>
<feature type="transmembrane region" description="Helical" evidence="8">
    <location>
        <begin position="412"/>
        <end position="436"/>
    </location>
</feature>
<keyword evidence="9" id="KW-0732">Signal</keyword>
<dbReference type="InterPro" id="IPR008253">
    <property type="entry name" value="Marvel"/>
</dbReference>
<keyword evidence="3" id="KW-0677">Repeat</keyword>
<dbReference type="PANTHER" id="PTHR17068:SF16">
    <property type="entry name" value="MARVEL DOMAIN-CONTAINING PROTEIN"/>
    <property type="match status" value="1"/>
</dbReference>
<dbReference type="PROSITE" id="PS51225">
    <property type="entry name" value="MARVEL"/>
    <property type="match status" value="4"/>
</dbReference>
<feature type="transmembrane region" description="Helical" evidence="8">
    <location>
        <begin position="582"/>
        <end position="603"/>
    </location>
</feature>
<evidence type="ECO:0000256" key="1">
    <source>
        <dbReference type="ARBA" id="ARBA00004141"/>
    </source>
</evidence>
<dbReference type="EMBL" id="MKHE01000013">
    <property type="protein sequence ID" value="OWK08823.1"/>
    <property type="molecule type" value="Genomic_DNA"/>
</dbReference>
<protein>
    <recommendedName>
        <fullName evidence="10">MARVEL domain-containing protein</fullName>
    </recommendedName>
</protein>
<feature type="transmembrane region" description="Helical" evidence="8">
    <location>
        <begin position="615"/>
        <end position="641"/>
    </location>
</feature>
<feature type="signal peptide" evidence="9">
    <location>
        <begin position="1"/>
        <end position="22"/>
    </location>
</feature>
<proteinExistence type="inferred from homology"/>
<keyword evidence="4 8" id="KW-1133">Transmembrane helix</keyword>
<evidence type="ECO:0000256" key="6">
    <source>
        <dbReference type="ARBA" id="ARBA00034721"/>
    </source>
</evidence>
<name>A0A212CS65_CEREH</name>
<feature type="domain" description="MARVEL" evidence="10">
    <location>
        <begin position="1"/>
        <end position="95"/>
    </location>
</feature>
<evidence type="ECO:0000256" key="8">
    <source>
        <dbReference type="SAM" id="Phobius"/>
    </source>
</evidence>
<dbReference type="Pfam" id="PF01284">
    <property type="entry name" value="MARVEL"/>
    <property type="match status" value="3"/>
</dbReference>
<organism evidence="11 12">
    <name type="scientific">Cervus elaphus hippelaphus</name>
    <name type="common">European red deer</name>
    <dbReference type="NCBI Taxonomy" id="46360"/>
    <lineage>
        <taxon>Eukaryota</taxon>
        <taxon>Metazoa</taxon>
        <taxon>Chordata</taxon>
        <taxon>Craniata</taxon>
        <taxon>Vertebrata</taxon>
        <taxon>Euteleostomi</taxon>
        <taxon>Mammalia</taxon>
        <taxon>Eutheria</taxon>
        <taxon>Laurasiatheria</taxon>
        <taxon>Artiodactyla</taxon>
        <taxon>Ruminantia</taxon>
        <taxon>Pecora</taxon>
        <taxon>Cervidae</taxon>
        <taxon>Cervinae</taxon>
        <taxon>Cervus</taxon>
    </lineage>
</organism>
<feature type="domain" description="MARVEL" evidence="10">
    <location>
        <begin position="410"/>
        <end position="542"/>
    </location>
</feature>
<feature type="domain" description="MARVEL" evidence="10">
    <location>
        <begin position="97"/>
        <end position="246"/>
    </location>
</feature>
<feature type="transmembrane region" description="Helical" evidence="8">
    <location>
        <begin position="32"/>
        <end position="57"/>
    </location>
</feature>
<feature type="transmembrane region" description="Helical" evidence="8">
    <location>
        <begin position="369"/>
        <end position="391"/>
    </location>
</feature>
<evidence type="ECO:0000256" key="3">
    <source>
        <dbReference type="ARBA" id="ARBA00022737"/>
    </source>
</evidence>
<dbReference type="Proteomes" id="UP000242450">
    <property type="component" value="Chromosome 13"/>
</dbReference>
<feature type="transmembrane region" description="Helical" evidence="8">
    <location>
        <begin position="101"/>
        <end position="120"/>
    </location>
</feature>
<feature type="transmembrane region" description="Helical" evidence="8">
    <location>
        <begin position="222"/>
        <end position="255"/>
    </location>
</feature>
<feature type="domain" description="MARVEL" evidence="10">
    <location>
        <begin position="548"/>
        <end position="699"/>
    </location>
</feature>
<feature type="transmembrane region" description="Helical" evidence="8">
    <location>
        <begin position="172"/>
        <end position="190"/>
    </location>
</feature>
<feature type="transmembrane region" description="Helical" evidence="8">
    <location>
        <begin position="267"/>
        <end position="288"/>
    </location>
</feature>
<dbReference type="OrthoDB" id="9704565at2759"/>
<feature type="transmembrane region" description="Helical" evidence="8">
    <location>
        <begin position="132"/>
        <end position="152"/>
    </location>
</feature>
<gene>
    <name evidence="11" type="ORF">Celaphus_00015187</name>
</gene>
<evidence type="ECO:0000256" key="9">
    <source>
        <dbReference type="SAM" id="SignalP"/>
    </source>
</evidence>
<accession>A0A212CS65</accession>
<reference evidence="11 12" key="1">
    <citation type="journal article" date="2018" name="Mol. Genet. Genomics">
        <title>The red deer Cervus elaphus genome CerEla1.0: sequencing, annotating, genes, and chromosomes.</title>
        <authorList>
            <person name="Bana N.A."/>
            <person name="Nyiri A."/>
            <person name="Nagy J."/>
            <person name="Frank K."/>
            <person name="Nagy T."/>
            <person name="Steger V."/>
            <person name="Schiller M."/>
            <person name="Lakatos P."/>
            <person name="Sugar L."/>
            <person name="Horn P."/>
            <person name="Barta E."/>
            <person name="Orosz L."/>
        </authorList>
    </citation>
    <scope>NUCLEOTIDE SEQUENCE [LARGE SCALE GENOMIC DNA]</scope>
    <source>
        <strain evidence="11">Hungarian</strain>
    </source>
</reference>
<feature type="transmembrane region" description="Helical" evidence="8">
    <location>
        <begin position="554"/>
        <end position="576"/>
    </location>
</feature>
<evidence type="ECO:0000256" key="4">
    <source>
        <dbReference type="ARBA" id="ARBA00022989"/>
    </source>
</evidence>
<evidence type="ECO:0000313" key="11">
    <source>
        <dbReference type="EMBL" id="OWK08823.1"/>
    </source>
</evidence>
<feature type="transmembrane region" description="Helical" evidence="8">
    <location>
        <begin position="448"/>
        <end position="469"/>
    </location>
</feature>
<feature type="transmembrane region" description="Helical" evidence="8">
    <location>
        <begin position="69"/>
        <end position="89"/>
    </location>
</feature>
<comment type="similarity">
    <text evidence="6">Belongs to the MAL family.</text>
</comment>
<feature type="transmembrane region" description="Helical" evidence="8">
    <location>
        <begin position="518"/>
        <end position="542"/>
    </location>
</feature>
<dbReference type="GO" id="GO:0005886">
    <property type="term" value="C:plasma membrane"/>
    <property type="evidence" value="ECO:0007669"/>
    <property type="project" value="TreeGrafter"/>
</dbReference>
<comment type="caution">
    <text evidence="11">The sequence shown here is derived from an EMBL/GenBank/DDBJ whole genome shotgun (WGS) entry which is preliminary data.</text>
</comment>
<dbReference type="AlphaFoldDB" id="A0A212CS65"/>
<dbReference type="PANTHER" id="PTHR17068">
    <property type="entry name" value="MYELOID-ASSOCIATED DIFFERENTIATION MARKER MYADM FAMILY MEMBER"/>
    <property type="match status" value="1"/>
</dbReference>
<feature type="chain" id="PRO_5012465360" description="MARVEL domain-containing protein" evidence="9">
    <location>
        <begin position="23"/>
        <end position="702"/>
    </location>
</feature>
<evidence type="ECO:0000313" key="12">
    <source>
        <dbReference type="Proteomes" id="UP000242450"/>
    </source>
</evidence>
<evidence type="ECO:0000256" key="5">
    <source>
        <dbReference type="ARBA" id="ARBA00023136"/>
    </source>
</evidence>
<evidence type="ECO:0000259" key="10">
    <source>
        <dbReference type="PROSITE" id="PS51225"/>
    </source>
</evidence>
<keyword evidence="2 7" id="KW-0812">Transmembrane</keyword>
<keyword evidence="5 7" id="KW-0472">Membrane</keyword>
<feature type="transmembrane region" description="Helical" evidence="8">
    <location>
        <begin position="674"/>
        <end position="700"/>
    </location>
</feature>
<evidence type="ECO:0000256" key="7">
    <source>
        <dbReference type="PROSITE-ProRule" id="PRU00581"/>
    </source>
</evidence>
<keyword evidence="12" id="KW-1185">Reference proteome</keyword>
<comment type="subcellular location">
    <subcellularLocation>
        <location evidence="1">Membrane</location>
        <topology evidence="1">Multi-pass membrane protein</topology>
    </subcellularLocation>
</comment>
<dbReference type="GO" id="GO:0005911">
    <property type="term" value="C:cell-cell junction"/>
    <property type="evidence" value="ECO:0007669"/>
    <property type="project" value="TreeGrafter"/>
</dbReference>
<evidence type="ECO:0000256" key="2">
    <source>
        <dbReference type="ARBA" id="ARBA00022692"/>
    </source>
</evidence>
<sequence length="702" mass="79571">MFVWCFCFAVTLLTLIVELCRLQDKLHFSWDSFLITSACYCALFCLSASVIYPIIYLQIFPDGSPRHHVIAATAFSCIASVAYAIEVVWTCVRTGESSYSLLGLLKRLEIFVACVIFAFLSNTYPPEHQPALVWCVAVYRICFILGAVAILWHRCDCDESLPYSSLGFGQSVLSILLYTTALVLWPLYQFNEQFGGQPQRSNELSCIDKLTSYMCVWDQQLAVAVLTAINLLIFVADLVILTVLFSICMVFSLVARVGTWTVDLSNWSMFIWCFCFTVMLLILIVDLFGLQYHLCLSWDNFLITWACHVTHHCLSAFINTPLSTFSLALRHLPEPHQLCLCILLHLWLMPPTWPGPMMLILSLSRHRALSLSLASDLICLGTWIFLQWILSEDHCHISDRPPRGVPDMDTDRVWLCVYRLLQLFSTCAAFSLVASLGTGMGAVSHWSMFIWCFCFVITLITFIVQLGKYQPSLPFSGRSFLFSYACLAAVFCLSASIMYAITYIQFLPHGPFRDQATAATAFSCLACVLYALEGVFLWLLFLGETTFYFATIHGLFKLLETSVACIIFAFISNTYLHQHQPALVWCVAVYSFCFALGAVAMLLKLVKFENRLHTFFPRFLLGQTVLSVLLYASALVLWPLYQFNEEFGGQPQRSSDVSCGDELLSTLCIWDQKLTVAILTAINLLIYVADMAYWIHFIFIRY</sequence>
<dbReference type="InterPro" id="IPR047123">
    <property type="entry name" value="MYADM-like"/>
</dbReference>